<dbReference type="GO" id="GO:0005198">
    <property type="term" value="F:structural molecule activity"/>
    <property type="evidence" value="ECO:0007669"/>
    <property type="project" value="UniProtKB-UniRule"/>
</dbReference>
<organism evidence="6 7">
    <name type="scientific">Virgibacillus massiliensis</name>
    <dbReference type="NCBI Taxonomy" id="1462526"/>
    <lineage>
        <taxon>Bacteria</taxon>
        <taxon>Bacillati</taxon>
        <taxon>Bacillota</taxon>
        <taxon>Bacilli</taxon>
        <taxon>Bacillales</taxon>
        <taxon>Bacillaceae</taxon>
        <taxon>Virgibacillus</taxon>
    </lineage>
</organism>
<dbReference type="GO" id="GO:0009425">
    <property type="term" value="C:bacterial-type flagellum basal body"/>
    <property type="evidence" value="ECO:0007669"/>
    <property type="project" value="UniProtKB-SubCell"/>
</dbReference>
<evidence type="ECO:0000313" key="6">
    <source>
        <dbReference type="EMBL" id="CDQ40119.1"/>
    </source>
</evidence>
<evidence type="ECO:0000256" key="1">
    <source>
        <dbReference type="ARBA" id="ARBA00004117"/>
    </source>
</evidence>
<dbReference type="GO" id="GO:0071973">
    <property type="term" value="P:bacterial-type flagellum-dependent cell motility"/>
    <property type="evidence" value="ECO:0007669"/>
    <property type="project" value="InterPro"/>
</dbReference>
<evidence type="ECO:0000256" key="5">
    <source>
        <dbReference type="NCBIfam" id="TIGR00205"/>
    </source>
</evidence>
<keyword evidence="3 4" id="KW-0975">Bacterial flagellum</keyword>
<dbReference type="Proteomes" id="UP000028875">
    <property type="component" value="Unassembled WGS sequence"/>
</dbReference>
<dbReference type="PANTHER" id="PTHR34653:SF1">
    <property type="entry name" value="FLAGELLAR HOOK-BASAL BODY COMPLEX PROTEIN FLIE"/>
    <property type="match status" value="1"/>
</dbReference>
<proteinExistence type="inferred from homology"/>
<accession>A0A024QCA2</accession>
<keyword evidence="6" id="KW-0969">Cilium</keyword>
<comment type="similarity">
    <text evidence="2 4">Belongs to the FliE family.</text>
</comment>
<dbReference type="RefSeq" id="WP_038244324.1">
    <property type="nucleotide sequence ID" value="NZ_BNER01000004.1"/>
</dbReference>
<comment type="caution">
    <text evidence="6">The sequence shown here is derived from an EMBL/GenBank/DDBJ whole genome shotgun (WGS) entry which is preliminary data.</text>
</comment>
<evidence type="ECO:0000256" key="2">
    <source>
        <dbReference type="ARBA" id="ARBA00009272"/>
    </source>
</evidence>
<dbReference type="STRING" id="1462526.BN990_02437"/>
<dbReference type="AlphaFoldDB" id="A0A024QCA2"/>
<dbReference type="HAMAP" id="MF_00724">
    <property type="entry name" value="FliE"/>
    <property type="match status" value="1"/>
</dbReference>
<dbReference type="Pfam" id="PF02049">
    <property type="entry name" value="FliE"/>
    <property type="match status" value="1"/>
</dbReference>
<gene>
    <name evidence="4 6" type="primary">fliE</name>
    <name evidence="6" type="ORF">BN990_02437</name>
</gene>
<dbReference type="eggNOG" id="COG1677">
    <property type="taxonomic scope" value="Bacteria"/>
</dbReference>
<comment type="subcellular location">
    <subcellularLocation>
        <location evidence="1 4">Bacterial flagellum basal body</location>
    </subcellularLocation>
</comment>
<keyword evidence="6" id="KW-0282">Flagellum</keyword>
<protein>
    <recommendedName>
        <fullName evidence="4 5">Flagellar hook-basal body complex protein FliE</fullName>
    </recommendedName>
</protein>
<dbReference type="GO" id="GO:0003774">
    <property type="term" value="F:cytoskeletal motor activity"/>
    <property type="evidence" value="ECO:0007669"/>
    <property type="project" value="InterPro"/>
</dbReference>
<dbReference type="NCBIfam" id="TIGR00205">
    <property type="entry name" value="fliE"/>
    <property type="match status" value="1"/>
</dbReference>
<name>A0A024QCA2_9BACI</name>
<sequence length="101" mass="10843">MIQSINNQIPQQAVHNNGLEAQATVGEAQANFASMLKTAIDGVNQTQVASDQQTKALANGSVDDLHNVMIAAQKSSITLEATVQIQKKVVDAYKEMMSMQV</sequence>
<evidence type="ECO:0000313" key="7">
    <source>
        <dbReference type="Proteomes" id="UP000028875"/>
    </source>
</evidence>
<dbReference type="PANTHER" id="PTHR34653">
    <property type="match status" value="1"/>
</dbReference>
<dbReference type="InterPro" id="IPR001624">
    <property type="entry name" value="FliE"/>
</dbReference>
<dbReference type="OrthoDB" id="9812413at2"/>
<evidence type="ECO:0000256" key="3">
    <source>
        <dbReference type="ARBA" id="ARBA00023143"/>
    </source>
</evidence>
<keyword evidence="7" id="KW-1185">Reference proteome</keyword>
<dbReference type="EMBL" id="CCDP010000001">
    <property type="protein sequence ID" value="CDQ40119.1"/>
    <property type="molecule type" value="Genomic_DNA"/>
</dbReference>
<evidence type="ECO:0000256" key="4">
    <source>
        <dbReference type="HAMAP-Rule" id="MF_00724"/>
    </source>
</evidence>
<dbReference type="PRINTS" id="PR01006">
    <property type="entry name" value="FLGHOOKFLIE"/>
</dbReference>
<keyword evidence="6" id="KW-0966">Cell projection</keyword>
<reference evidence="7" key="2">
    <citation type="submission" date="2014-05" db="EMBL/GenBank/DDBJ databases">
        <title>Draft genome sequence of Virgibacillus massiliensis Vm-5.</title>
        <authorList>
            <person name="Khelaifia S."/>
            <person name="Croce O."/>
            <person name="Lagier J.C."/>
            <person name="Raoult D."/>
        </authorList>
    </citation>
    <scope>NUCLEOTIDE SEQUENCE [LARGE SCALE GENOMIC DNA]</scope>
    <source>
        <strain evidence="7">Vm-5</strain>
    </source>
</reference>
<reference evidence="6 7" key="1">
    <citation type="submission" date="2014-03" db="EMBL/GenBank/DDBJ databases">
        <authorList>
            <person name="Urmite Genomes U."/>
        </authorList>
    </citation>
    <scope>NUCLEOTIDE SEQUENCE [LARGE SCALE GENOMIC DNA]</scope>
    <source>
        <strain evidence="6 7">Vm-5</strain>
    </source>
</reference>